<dbReference type="InterPro" id="IPR052922">
    <property type="entry name" value="Cytidylate_Kinase-2"/>
</dbReference>
<dbReference type="EMBL" id="FNDN01000003">
    <property type="protein sequence ID" value="SDH79622.1"/>
    <property type="molecule type" value="Genomic_DNA"/>
</dbReference>
<evidence type="ECO:0000313" key="2">
    <source>
        <dbReference type="Proteomes" id="UP000183263"/>
    </source>
</evidence>
<dbReference type="PANTHER" id="PTHR37816">
    <property type="entry name" value="YALI0E33011P"/>
    <property type="match status" value="1"/>
</dbReference>
<accession>A0A1G8FC33</accession>
<keyword evidence="1" id="KW-0418">Kinase</keyword>
<organism evidence="1 2">
    <name type="scientific">Rhodococcus triatomae</name>
    <dbReference type="NCBI Taxonomy" id="300028"/>
    <lineage>
        <taxon>Bacteria</taxon>
        <taxon>Bacillati</taxon>
        <taxon>Actinomycetota</taxon>
        <taxon>Actinomycetes</taxon>
        <taxon>Mycobacteriales</taxon>
        <taxon>Nocardiaceae</taxon>
        <taxon>Rhodococcus</taxon>
    </lineage>
</organism>
<dbReference type="RefSeq" id="WP_072736524.1">
    <property type="nucleotide sequence ID" value="NZ_CP048813.1"/>
</dbReference>
<sequence>MLTAHDPLPATPARVLVAGNSGAGKTTLCARIAALLDLPRIELDALHHGPGWTPRPEFAADVEAFSTGPEWVTEWQYGAVRPLLAERADLLVWLDLPRTTVMRRVTARTLRRRIRRERLWNGNIEPPLRTIFVEPDHIVRFAWRTHGTSARRVRDLAADPPESLHVVRLRSPREVDTWVAGPLRAVAPH</sequence>
<dbReference type="SUPFAM" id="SSF52540">
    <property type="entry name" value="P-loop containing nucleoside triphosphate hydrolases"/>
    <property type="match status" value="1"/>
</dbReference>
<keyword evidence="2" id="KW-1185">Reference proteome</keyword>
<dbReference type="PANTHER" id="PTHR37816:SF1">
    <property type="entry name" value="TOXIN"/>
    <property type="match status" value="1"/>
</dbReference>
<dbReference type="Gene3D" id="3.40.50.300">
    <property type="entry name" value="P-loop containing nucleotide triphosphate hydrolases"/>
    <property type="match status" value="1"/>
</dbReference>
<name>A0A1G8FC33_9NOCA</name>
<dbReference type="GO" id="GO:0016301">
    <property type="term" value="F:kinase activity"/>
    <property type="evidence" value="ECO:0007669"/>
    <property type="project" value="UniProtKB-KW"/>
</dbReference>
<evidence type="ECO:0000313" key="1">
    <source>
        <dbReference type="EMBL" id="SDH79622.1"/>
    </source>
</evidence>
<dbReference type="InterPro" id="IPR027417">
    <property type="entry name" value="P-loop_NTPase"/>
</dbReference>
<keyword evidence="1" id="KW-0808">Transferase</keyword>
<protein>
    <submittedName>
        <fullName evidence="1">Adenylate kinase</fullName>
    </submittedName>
</protein>
<dbReference type="AlphaFoldDB" id="A0A1G8FC33"/>
<dbReference type="Proteomes" id="UP000183263">
    <property type="component" value="Unassembled WGS sequence"/>
</dbReference>
<gene>
    <name evidence="1" type="ORF">SAMN05444695_103237</name>
</gene>
<reference evidence="1 2" key="1">
    <citation type="submission" date="2016-10" db="EMBL/GenBank/DDBJ databases">
        <authorList>
            <person name="de Groot N.N."/>
        </authorList>
    </citation>
    <scope>NUCLEOTIDE SEQUENCE [LARGE SCALE GENOMIC DNA]</scope>
    <source>
        <strain evidence="1 2">DSM 44892</strain>
    </source>
</reference>
<dbReference type="OrthoDB" id="3199600at2"/>
<proteinExistence type="predicted"/>